<reference evidence="2" key="1">
    <citation type="submission" date="2023-11" db="EMBL/GenBank/DDBJ databases">
        <authorList>
            <person name="Alioto T."/>
            <person name="Alioto T."/>
            <person name="Gomez Garrido J."/>
        </authorList>
    </citation>
    <scope>NUCLEOTIDE SEQUENCE</scope>
</reference>
<dbReference type="AlphaFoldDB" id="A0AAI8YUA8"/>
<dbReference type="SUPFAM" id="SSF81383">
    <property type="entry name" value="F-box domain"/>
    <property type="match status" value="1"/>
</dbReference>
<protein>
    <recommendedName>
        <fullName evidence="1">F-box domain-containing protein</fullName>
    </recommendedName>
</protein>
<proteinExistence type="predicted"/>
<comment type="caution">
    <text evidence="2">The sequence shown here is derived from an EMBL/GenBank/DDBJ whole genome shotgun (WGS) entry which is preliminary data.</text>
</comment>
<gene>
    <name evidence="2" type="ORF">LECACI_7A002111</name>
</gene>
<keyword evidence="3" id="KW-1185">Reference proteome</keyword>
<organism evidence="2 3">
    <name type="scientific">Lecanosticta acicola</name>
    <dbReference type="NCBI Taxonomy" id="111012"/>
    <lineage>
        <taxon>Eukaryota</taxon>
        <taxon>Fungi</taxon>
        <taxon>Dikarya</taxon>
        <taxon>Ascomycota</taxon>
        <taxon>Pezizomycotina</taxon>
        <taxon>Dothideomycetes</taxon>
        <taxon>Dothideomycetidae</taxon>
        <taxon>Mycosphaerellales</taxon>
        <taxon>Mycosphaerellaceae</taxon>
        <taxon>Lecanosticta</taxon>
    </lineage>
</organism>
<dbReference type="PROSITE" id="PS50181">
    <property type="entry name" value="FBOX"/>
    <property type="match status" value="1"/>
</dbReference>
<dbReference type="Proteomes" id="UP001296104">
    <property type="component" value="Unassembled WGS sequence"/>
</dbReference>
<name>A0AAI8YUA8_9PEZI</name>
<accession>A0AAI8YUA8</accession>
<dbReference type="InterPro" id="IPR001810">
    <property type="entry name" value="F-box_dom"/>
</dbReference>
<sequence>MEMDSPTGTHLLSLPVEMLQLICSFATPHDLLNIRLASRDLEAAALDAFGREYLDQVACFLLEPARLQRVNDILSTKHLAHRVSGVLLTFKAFEATESDCIHLAAKKNEPLEVARQDASEAYTLEKYQNIPLGGCLDWKLLGRLLRRVSALRRCSLQLELLADLEAADNLLSPQHPDLAASIISPAVAMGCRIDELYLSDRYLTGLSDYLKMPSNQLSLLTKNLETFGFHKKMHTIDDIASGEALEAVQLILDASRSLQNLVLTLHASVNLWDNDALTDLTPRILSAVKSRYIKDLQLADMQMRLKDFLTMLDRWHTTLEGLDSHDICLLDDGDPWGEVLKKLKTMPQLDGFWFDSLHKEGPTEELPFYAHFYDRPGMGAISVGLADGKVAVQELLELNLRNGILYS</sequence>
<dbReference type="InterPro" id="IPR036047">
    <property type="entry name" value="F-box-like_dom_sf"/>
</dbReference>
<feature type="domain" description="F-box" evidence="1">
    <location>
        <begin position="8"/>
        <end position="57"/>
    </location>
</feature>
<evidence type="ECO:0000259" key="1">
    <source>
        <dbReference type="PROSITE" id="PS50181"/>
    </source>
</evidence>
<evidence type="ECO:0000313" key="2">
    <source>
        <dbReference type="EMBL" id="CAK3879144.1"/>
    </source>
</evidence>
<evidence type="ECO:0000313" key="3">
    <source>
        <dbReference type="Proteomes" id="UP001296104"/>
    </source>
</evidence>
<dbReference type="EMBL" id="CAVMBE010000009">
    <property type="protein sequence ID" value="CAK3879144.1"/>
    <property type="molecule type" value="Genomic_DNA"/>
</dbReference>